<dbReference type="GO" id="GO:0030414">
    <property type="term" value="F:peptidase inhibitor activity"/>
    <property type="evidence" value="ECO:0007669"/>
    <property type="project" value="InterPro"/>
</dbReference>
<reference evidence="3 4" key="1">
    <citation type="submission" date="2019-09" db="EMBL/GenBank/DDBJ databases">
        <title>Bird 10,000 Genomes (B10K) Project - Family phase.</title>
        <authorList>
            <person name="Zhang G."/>
        </authorList>
    </citation>
    <scope>NUCLEOTIDE SEQUENCE [LARGE SCALE GENOMIC DNA]</scope>
    <source>
        <strain evidence="3">B10K-DU-006-20</strain>
        <tissue evidence="3">Mixed tissue sample</tissue>
    </source>
</reference>
<organism evidence="3 4">
    <name type="scientific">Rostratula benghalensis</name>
    <name type="common">greater painted-snipe</name>
    <dbReference type="NCBI Taxonomy" id="118793"/>
    <lineage>
        <taxon>Eukaryota</taxon>
        <taxon>Metazoa</taxon>
        <taxon>Chordata</taxon>
        <taxon>Craniata</taxon>
        <taxon>Vertebrata</taxon>
        <taxon>Euteleostomi</taxon>
        <taxon>Archelosauria</taxon>
        <taxon>Archosauria</taxon>
        <taxon>Dinosauria</taxon>
        <taxon>Saurischia</taxon>
        <taxon>Theropoda</taxon>
        <taxon>Coelurosauria</taxon>
        <taxon>Aves</taxon>
        <taxon>Neognathae</taxon>
        <taxon>Neoaves</taxon>
        <taxon>Charadriiformes</taxon>
        <taxon>Rostratulidae</taxon>
        <taxon>Rostratula</taxon>
    </lineage>
</organism>
<evidence type="ECO:0000313" key="3">
    <source>
        <dbReference type="EMBL" id="NXJ70450.1"/>
    </source>
</evidence>
<evidence type="ECO:0000259" key="2">
    <source>
        <dbReference type="PROSITE" id="PS51390"/>
    </source>
</evidence>
<keyword evidence="1" id="KW-0732">Signal</keyword>
<protein>
    <submittedName>
        <fullName evidence="3">ELAF protein</fullName>
    </submittedName>
</protein>
<feature type="chain" id="PRO_5029823564" evidence="1">
    <location>
        <begin position="25"/>
        <end position="73"/>
    </location>
</feature>
<gene>
    <name evidence="3" type="primary">Elaf_1</name>
    <name evidence="3" type="ORF">ROSBEN_R15566</name>
</gene>
<dbReference type="Proteomes" id="UP000545435">
    <property type="component" value="Unassembled WGS sequence"/>
</dbReference>
<dbReference type="InterPro" id="IPR036645">
    <property type="entry name" value="Elafin-like_sf"/>
</dbReference>
<dbReference type="Gene3D" id="4.10.75.10">
    <property type="entry name" value="Elafin-like"/>
    <property type="match status" value="1"/>
</dbReference>
<dbReference type="InterPro" id="IPR008197">
    <property type="entry name" value="WAP_dom"/>
</dbReference>
<evidence type="ECO:0000256" key="1">
    <source>
        <dbReference type="SAM" id="SignalP"/>
    </source>
</evidence>
<feature type="non-terminal residue" evidence="3">
    <location>
        <position position="73"/>
    </location>
</feature>
<name>A0A7L0DK73_9CHAR</name>
<feature type="non-terminal residue" evidence="3">
    <location>
        <position position="1"/>
    </location>
</feature>
<evidence type="ECO:0000313" key="4">
    <source>
        <dbReference type="Proteomes" id="UP000545435"/>
    </source>
</evidence>
<feature type="signal peptide" evidence="1">
    <location>
        <begin position="1"/>
        <end position="24"/>
    </location>
</feature>
<dbReference type="EMBL" id="VXAI01000447">
    <property type="protein sequence ID" value="NXJ70450.1"/>
    <property type="molecule type" value="Genomic_DNA"/>
</dbReference>
<dbReference type="SMART" id="SM00217">
    <property type="entry name" value="WAP"/>
    <property type="match status" value="1"/>
</dbReference>
<dbReference type="GO" id="GO:0005576">
    <property type="term" value="C:extracellular region"/>
    <property type="evidence" value="ECO:0007669"/>
    <property type="project" value="InterPro"/>
</dbReference>
<dbReference type="SUPFAM" id="SSF57256">
    <property type="entry name" value="Elafin-like"/>
    <property type="match status" value="1"/>
</dbReference>
<comment type="caution">
    <text evidence="3">The sequence shown here is derived from an EMBL/GenBank/DDBJ whole genome shotgun (WGS) entry which is preliminary data.</text>
</comment>
<accession>A0A7L0DK73</accession>
<keyword evidence="4" id="KW-1185">Reference proteome</keyword>
<dbReference type="AlphaFoldDB" id="A0A7L0DK73"/>
<sequence>MKTVAALLLVGMLILWAELPTGSAWSCPHVRVTCAIPNPPNQCYTDRQCPRYKKCCQSSCGRKCISLLLAFPV</sequence>
<dbReference type="PROSITE" id="PS51390">
    <property type="entry name" value="WAP"/>
    <property type="match status" value="1"/>
</dbReference>
<feature type="domain" description="WAP" evidence="2">
    <location>
        <begin position="20"/>
        <end position="68"/>
    </location>
</feature>
<proteinExistence type="predicted"/>
<dbReference type="Pfam" id="PF00095">
    <property type="entry name" value="WAP"/>
    <property type="match status" value="1"/>
</dbReference>